<dbReference type="GO" id="GO:0009986">
    <property type="term" value="C:cell surface"/>
    <property type="evidence" value="ECO:0007669"/>
    <property type="project" value="UniProtKB-SubCell"/>
</dbReference>
<dbReference type="Gene3D" id="2.60.120.1560">
    <property type="match status" value="2"/>
</dbReference>
<keyword evidence="6" id="KW-1185">Reference proteome</keyword>
<gene>
    <name evidence="5" type="ORF">TWF718_009153</name>
</gene>
<feature type="signal peptide" evidence="3">
    <location>
        <begin position="1"/>
        <end position="19"/>
    </location>
</feature>
<proteinExistence type="predicted"/>
<name>A0AAN8MZ82_9PEZI</name>
<feature type="compositionally biased region" description="Gly residues" evidence="2">
    <location>
        <begin position="80"/>
        <end position="113"/>
    </location>
</feature>
<accession>A0AAN8MZ82</accession>
<evidence type="ECO:0000259" key="4">
    <source>
        <dbReference type="PROSITE" id="PS51820"/>
    </source>
</evidence>
<dbReference type="PANTHER" id="PTHR31492">
    <property type="entry name" value="M CELL-TYPE AGGLUTINATION PROTEIN MAM3-RELATED"/>
    <property type="match status" value="1"/>
</dbReference>
<dbReference type="AlphaFoldDB" id="A0AAN8MZ82"/>
<dbReference type="SUPFAM" id="SSF56988">
    <property type="entry name" value="Anthrax protective antigen"/>
    <property type="match status" value="1"/>
</dbReference>
<feature type="domain" description="PA14" evidence="4">
    <location>
        <begin position="567"/>
        <end position="733"/>
    </location>
</feature>
<dbReference type="PANTHER" id="PTHR31492:SF14">
    <property type="entry name" value="M CELL-TYPE AGGLUTINATION PROTEIN MAM3-RELATED"/>
    <property type="match status" value="1"/>
</dbReference>
<dbReference type="Pfam" id="PF10528">
    <property type="entry name" value="GLEYA"/>
    <property type="match status" value="2"/>
</dbReference>
<protein>
    <recommendedName>
        <fullName evidence="4">PA14 domain-containing protein</fullName>
    </recommendedName>
</protein>
<feature type="compositionally biased region" description="Low complexity" evidence="2">
    <location>
        <begin position="114"/>
        <end position="124"/>
    </location>
</feature>
<evidence type="ECO:0000256" key="3">
    <source>
        <dbReference type="SAM" id="SignalP"/>
    </source>
</evidence>
<sequence>MRFTVALTFLAALAGVALGQSCGVTAAGCTAVADNAASRSSCSAYFTENSIRTSTCYTATVITTKYNLTRTETTTIYSTIGGGGSGGSGGGDGGGSGGGGDGGSGGGGGGGGIETSTTTTTTTKTITTTIDLDPETVTALPRTTVFVTSTVYASPTTEVDVIKTTSEVVSTSVFTNVIRITVTGYPPSTATTPPPSTLAKLRRRQATVPADCSCFLFTSAVRTRAAYEFPTGTTTITISTTIFETVASSIETVASSIETGASSIETGASSIETVAETVSTTLTVTLTGGIITTTSWVTSTIGVTETVPATTAFTTTTTTIVEERIVTITSVVFEYTYIPPTTPNTTTDCGNAGIEVAIYDNPYNYSSADGGLYDTVFEPTYFKTVMPYDTNRTDNLGVIYDPNNTNNINNRPYGMTAKPVPSPGTGSLYAINHRGYFYAPKNATYNFTVSYGDDAVFLWVGEKSYINWTRANANAKSVHKGTTDTNSYLIQLTGGTYTPFRIMHGNGNMDGHFNFEIRDTAGTIYAATGTRSPYFIAFSCDRPDLAPAFSAFGSENSRAAGPPDTSCGNSGLETAWFDNPYNTIDPPSYSNFNPSYFKTADPRGLTVAPSAGVITPGEWLYGWNLSSGVYTIMWRGFFYAPKSGNYNFKVSYADNYGALWVEALARRGWNRSNAKIANVFVNAANTTVINIVGGTYLPIRVMLANGGGPGHVGFDVLHEDGTSYVTTATPSQFLVRFACDGSVTRFSDSFGEER</sequence>
<organism evidence="5 6">
    <name type="scientific">Orbilia javanica</name>
    <dbReference type="NCBI Taxonomy" id="47235"/>
    <lineage>
        <taxon>Eukaryota</taxon>
        <taxon>Fungi</taxon>
        <taxon>Dikarya</taxon>
        <taxon>Ascomycota</taxon>
        <taxon>Pezizomycotina</taxon>
        <taxon>Orbiliomycetes</taxon>
        <taxon>Orbiliales</taxon>
        <taxon>Orbiliaceae</taxon>
        <taxon>Orbilia</taxon>
    </lineage>
</organism>
<dbReference type="InterPro" id="IPR037524">
    <property type="entry name" value="PA14/GLEYA"/>
</dbReference>
<evidence type="ECO:0000313" key="6">
    <source>
        <dbReference type="Proteomes" id="UP001313282"/>
    </source>
</evidence>
<dbReference type="InterPro" id="IPR018871">
    <property type="entry name" value="GLEYA_adhesin_domain"/>
</dbReference>
<comment type="subcellular location">
    <subcellularLocation>
        <location evidence="1">Cell surface</location>
    </subcellularLocation>
</comment>
<dbReference type="InterPro" id="IPR051905">
    <property type="entry name" value="S_pombe_Mam3/Map4"/>
</dbReference>
<evidence type="ECO:0000256" key="1">
    <source>
        <dbReference type="ARBA" id="ARBA00004241"/>
    </source>
</evidence>
<dbReference type="PROSITE" id="PS51257">
    <property type="entry name" value="PROKAR_LIPOPROTEIN"/>
    <property type="match status" value="1"/>
</dbReference>
<evidence type="ECO:0000256" key="2">
    <source>
        <dbReference type="SAM" id="MobiDB-lite"/>
    </source>
</evidence>
<keyword evidence="3" id="KW-0732">Signal</keyword>
<reference evidence="5 6" key="1">
    <citation type="submission" date="2019-10" db="EMBL/GenBank/DDBJ databases">
        <authorList>
            <person name="Palmer J.M."/>
        </authorList>
    </citation>
    <scope>NUCLEOTIDE SEQUENCE [LARGE SCALE GENOMIC DNA]</scope>
    <source>
        <strain evidence="5 6">TWF718</strain>
    </source>
</reference>
<dbReference type="EMBL" id="JAVHNR010000006">
    <property type="protein sequence ID" value="KAK6339759.1"/>
    <property type="molecule type" value="Genomic_DNA"/>
</dbReference>
<feature type="region of interest" description="Disordered" evidence="2">
    <location>
        <begin position="78"/>
        <end position="124"/>
    </location>
</feature>
<evidence type="ECO:0000313" key="5">
    <source>
        <dbReference type="EMBL" id="KAK6339759.1"/>
    </source>
</evidence>
<dbReference type="PROSITE" id="PS51820">
    <property type="entry name" value="PA14"/>
    <property type="match status" value="2"/>
</dbReference>
<feature type="chain" id="PRO_5042849223" description="PA14 domain-containing protein" evidence="3">
    <location>
        <begin position="20"/>
        <end position="754"/>
    </location>
</feature>
<dbReference type="Proteomes" id="UP001313282">
    <property type="component" value="Unassembled WGS sequence"/>
</dbReference>
<feature type="domain" description="PA14" evidence="4">
    <location>
        <begin position="367"/>
        <end position="534"/>
    </location>
</feature>
<comment type="caution">
    <text evidence="5">The sequence shown here is derived from an EMBL/GenBank/DDBJ whole genome shotgun (WGS) entry which is preliminary data.</text>
</comment>